<organism evidence="1 2">
    <name type="scientific">Acropora cervicornis</name>
    <name type="common">Staghorn coral</name>
    <dbReference type="NCBI Taxonomy" id="6130"/>
    <lineage>
        <taxon>Eukaryota</taxon>
        <taxon>Metazoa</taxon>
        <taxon>Cnidaria</taxon>
        <taxon>Anthozoa</taxon>
        <taxon>Hexacorallia</taxon>
        <taxon>Scleractinia</taxon>
        <taxon>Astrocoeniina</taxon>
        <taxon>Acroporidae</taxon>
        <taxon>Acropora</taxon>
    </lineage>
</organism>
<proteinExistence type="predicted"/>
<evidence type="ECO:0000313" key="1">
    <source>
        <dbReference type="EMBL" id="KAK2567474.1"/>
    </source>
</evidence>
<dbReference type="EMBL" id="JARQWQ010000014">
    <property type="protein sequence ID" value="KAK2567474.1"/>
    <property type="molecule type" value="Genomic_DNA"/>
</dbReference>
<protein>
    <submittedName>
        <fullName evidence="1">Uncharacterized protein</fullName>
    </submittedName>
</protein>
<reference evidence="1" key="1">
    <citation type="journal article" date="2023" name="G3 (Bethesda)">
        <title>Whole genome assembly and annotation of the endangered Caribbean coral Acropora cervicornis.</title>
        <authorList>
            <person name="Selwyn J.D."/>
            <person name="Vollmer S.V."/>
        </authorList>
    </citation>
    <scope>NUCLEOTIDE SEQUENCE</scope>
    <source>
        <strain evidence="1">K2</strain>
    </source>
</reference>
<dbReference type="AlphaFoldDB" id="A0AAD9QU64"/>
<accession>A0AAD9QU64</accession>
<gene>
    <name evidence="1" type="ORF">P5673_008296</name>
</gene>
<name>A0AAD9QU64_ACRCE</name>
<keyword evidence="2" id="KW-1185">Reference proteome</keyword>
<sequence>MELRASISYSSVLIGMASRYPSSDSIQTYSHVASSLVVVKRADPQRTSAHFNDSKYAADYDGSVAYSNCQRLEAVGHKRWPLIQHFQKGKAQRNNPCFNDKDLDCCNSDPHLVFERIADGETAIHA</sequence>
<reference evidence="1" key="2">
    <citation type="journal article" date="2023" name="Science">
        <title>Genomic signatures of disease resistance in endangered staghorn corals.</title>
        <authorList>
            <person name="Vollmer S.V."/>
            <person name="Selwyn J.D."/>
            <person name="Despard B.A."/>
            <person name="Roesel C.L."/>
        </authorList>
    </citation>
    <scope>NUCLEOTIDE SEQUENCE</scope>
    <source>
        <strain evidence="1">K2</strain>
    </source>
</reference>
<comment type="caution">
    <text evidence="1">The sequence shown here is derived from an EMBL/GenBank/DDBJ whole genome shotgun (WGS) entry which is preliminary data.</text>
</comment>
<dbReference type="Proteomes" id="UP001249851">
    <property type="component" value="Unassembled WGS sequence"/>
</dbReference>
<evidence type="ECO:0000313" key="2">
    <source>
        <dbReference type="Proteomes" id="UP001249851"/>
    </source>
</evidence>